<evidence type="ECO:0000256" key="5">
    <source>
        <dbReference type="ARBA" id="ARBA00022970"/>
    </source>
</evidence>
<feature type="transmembrane region" description="Helical" evidence="8">
    <location>
        <begin position="20"/>
        <end position="39"/>
    </location>
</feature>
<proteinExistence type="predicted"/>
<dbReference type="GO" id="GO:0005886">
    <property type="term" value="C:plasma membrane"/>
    <property type="evidence" value="ECO:0007669"/>
    <property type="project" value="UniProtKB-SubCell"/>
</dbReference>
<feature type="transmembrane region" description="Helical" evidence="8">
    <location>
        <begin position="126"/>
        <end position="147"/>
    </location>
</feature>
<keyword evidence="5" id="KW-0029">Amino-acid transport</keyword>
<evidence type="ECO:0000313" key="10">
    <source>
        <dbReference type="EMBL" id="GGE19273.1"/>
    </source>
</evidence>
<dbReference type="AlphaFoldDB" id="A0A8J2VG47"/>
<evidence type="ECO:0000256" key="2">
    <source>
        <dbReference type="ARBA" id="ARBA00022448"/>
    </source>
</evidence>
<dbReference type="PANTHER" id="PTHR43495">
    <property type="entry name" value="GABA PERMEASE"/>
    <property type="match status" value="1"/>
</dbReference>
<feature type="transmembrane region" description="Helical" evidence="8">
    <location>
        <begin position="198"/>
        <end position="220"/>
    </location>
</feature>
<reference evidence="10" key="2">
    <citation type="submission" date="2020-09" db="EMBL/GenBank/DDBJ databases">
        <authorList>
            <person name="Sun Q."/>
            <person name="Zhou Y."/>
        </authorList>
    </citation>
    <scope>NUCLEOTIDE SEQUENCE</scope>
    <source>
        <strain evidence="10">CGMCC 1.15179</strain>
    </source>
</reference>
<dbReference type="GO" id="GO:0006865">
    <property type="term" value="P:amino acid transport"/>
    <property type="evidence" value="ECO:0007669"/>
    <property type="project" value="UniProtKB-KW"/>
</dbReference>
<dbReference type="InterPro" id="IPR004840">
    <property type="entry name" value="Amino_acid_permease_CS"/>
</dbReference>
<dbReference type="FunFam" id="1.20.1740.10:FF:000001">
    <property type="entry name" value="Amino acid permease"/>
    <property type="match status" value="1"/>
</dbReference>
<gene>
    <name evidence="10" type="primary">ytnA</name>
    <name evidence="10" type="ORF">GCM10011571_21520</name>
</gene>
<organism evidence="10 11">
    <name type="scientific">Marinithermofilum abyssi</name>
    <dbReference type="NCBI Taxonomy" id="1571185"/>
    <lineage>
        <taxon>Bacteria</taxon>
        <taxon>Bacillati</taxon>
        <taxon>Bacillota</taxon>
        <taxon>Bacilli</taxon>
        <taxon>Bacillales</taxon>
        <taxon>Thermoactinomycetaceae</taxon>
        <taxon>Marinithermofilum</taxon>
    </lineage>
</organism>
<accession>A0A8J2VG47</accession>
<dbReference type="RefSeq" id="WP_188647897.1">
    <property type="nucleotide sequence ID" value="NZ_BMHQ01000007.1"/>
</dbReference>
<name>A0A8J2VG47_9BACL</name>
<comment type="subcellular location">
    <subcellularLocation>
        <location evidence="1">Cell membrane</location>
        <topology evidence="1">Multi-pass membrane protein</topology>
    </subcellularLocation>
</comment>
<evidence type="ECO:0000256" key="1">
    <source>
        <dbReference type="ARBA" id="ARBA00004651"/>
    </source>
</evidence>
<dbReference type="PROSITE" id="PS00218">
    <property type="entry name" value="AMINO_ACID_PERMEASE_1"/>
    <property type="match status" value="1"/>
</dbReference>
<feature type="domain" description="Amino acid permease/ SLC12A" evidence="9">
    <location>
        <begin position="17"/>
        <end position="452"/>
    </location>
</feature>
<dbReference type="GO" id="GO:0055085">
    <property type="term" value="P:transmembrane transport"/>
    <property type="evidence" value="ECO:0007669"/>
    <property type="project" value="InterPro"/>
</dbReference>
<dbReference type="EMBL" id="BMHQ01000007">
    <property type="protein sequence ID" value="GGE19273.1"/>
    <property type="molecule type" value="Genomic_DNA"/>
</dbReference>
<feature type="transmembrane region" description="Helical" evidence="8">
    <location>
        <begin position="241"/>
        <end position="260"/>
    </location>
</feature>
<keyword evidence="6 8" id="KW-1133">Transmembrane helix</keyword>
<dbReference type="PIRSF" id="PIRSF006060">
    <property type="entry name" value="AA_transporter"/>
    <property type="match status" value="1"/>
</dbReference>
<dbReference type="Pfam" id="PF00324">
    <property type="entry name" value="AA_permease"/>
    <property type="match status" value="1"/>
</dbReference>
<keyword evidence="11" id="KW-1185">Reference proteome</keyword>
<protein>
    <submittedName>
        <fullName evidence="10">Putative amino acid permease YtnA</fullName>
    </submittedName>
</protein>
<keyword evidence="4 8" id="KW-0812">Transmembrane</keyword>
<feature type="transmembrane region" description="Helical" evidence="8">
    <location>
        <begin position="159"/>
        <end position="178"/>
    </location>
</feature>
<evidence type="ECO:0000256" key="6">
    <source>
        <dbReference type="ARBA" id="ARBA00022989"/>
    </source>
</evidence>
<dbReference type="PANTHER" id="PTHR43495:SF2">
    <property type="entry name" value="D-SERINE_D-ALANINE_GLYCINE TRANSPORTER"/>
    <property type="match status" value="1"/>
</dbReference>
<evidence type="ECO:0000256" key="7">
    <source>
        <dbReference type="ARBA" id="ARBA00023136"/>
    </source>
</evidence>
<feature type="transmembrane region" description="Helical" evidence="8">
    <location>
        <begin position="280"/>
        <end position="300"/>
    </location>
</feature>
<evidence type="ECO:0000256" key="8">
    <source>
        <dbReference type="SAM" id="Phobius"/>
    </source>
</evidence>
<reference evidence="10" key="1">
    <citation type="journal article" date="2014" name="Int. J. Syst. Evol. Microbiol.">
        <title>Complete genome sequence of Corynebacterium casei LMG S-19264T (=DSM 44701T), isolated from a smear-ripened cheese.</title>
        <authorList>
            <consortium name="US DOE Joint Genome Institute (JGI-PGF)"/>
            <person name="Walter F."/>
            <person name="Albersmeier A."/>
            <person name="Kalinowski J."/>
            <person name="Ruckert C."/>
        </authorList>
    </citation>
    <scope>NUCLEOTIDE SEQUENCE</scope>
    <source>
        <strain evidence="10">CGMCC 1.15179</strain>
    </source>
</reference>
<evidence type="ECO:0000256" key="4">
    <source>
        <dbReference type="ARBA" id="ARBA00022692"/>
    </source>
</evidence>
<feature type="transmembrane region" description="Helical" evidence="8">
    <location>
        <begin position="360"/>
        <end position="380"/>
    </location>
</feature>
<evidence type="ECO:0000259" key="9">
    <source>
        <dbReference type="Pfam" id="PF00324"/>
    </source>
</evidence>
<comment type="caution">
    <text evidence="10">The sequence shown here is derived from an EMBL/GenBank/DDBJ whole genome shotgun (WGS) entry which is preliminary data.</text>
</comment>
<evidence type="ECO:0000256" key="3">
    <source>
        <dbReference type="ARBA" id="ARBA00022475"/>
    </source>
</evidence>
<keyword evidence="2" id="KW-0813">Transport</keyword>
<feature type="transmembrane region" description="Helical" evidence="8">
    <location>
        <begin position="336"/>
        <end position="354"/>
    </location>
</feature>
<evidence type="ECO:0000313" key="11">
    <source>
        <dbReference type="Proteomes" id="UP000625210"/>
    </source>
</evidence>
<dbReference type="Gene3D" id="1.20.1740.10">
    <property type="entry name" value="Amino acid/polyamine transporter I"/>
    <property type="match status" value="1"/>
</dbReference>
<feature type="transmembrane region" description="Helical" evidence="8">
    <location>
        <begin position="429"/>
        <end position="448"/>
    </location>
</feature>
<feature type="transmembrane region" description="Helical" evidence="8">
    <location>
        <begin position="45"/>
        <end position="61"/>
    </location>
</feature>
<keyword evidence="3" id="KW-1003">Cell membrane</keyword>
<feature type="transmembrane region" description="Helical" evidence="8">
    <location>
        <begin position="400"/>
        <end position="423"/>
    </location>
</feature>
<sequence length="468" mass="51370">MSKHEQQEFSRGLKERHIQLIGIGGAIGVGLFLGSATAIQTAGPALILSYGIGGLILYFILRALGELAVYKPVAGSFSAYAEEFIGPWAGFVTGWTYWFMWIVTGMAEITAVGVYARYWFPEVPQWIPALIALVVIYGLNLIAVKLFGELEFWFSLIKVVTILALIGIGLAVITTGFGNGGHPVGFSNLWEHGGFFPHGAGGVLLTLQMVMFAFLGGELIGVTAGEAENPKKTLPSAINKFVWRILIFYIGALAVIMAMYPWNELDGKTSPFVLIFEKIGIVGAAGIVNFVVMTAALSSCNSGVFSTGRMIYTLSNARQAPQFLGQLNRRRVPARALTASTAVLLVGVFLNYVIPEEAFIYVTSVATVGALWTWGIIVYAHMKYRRKVEAGVLPEGEFRLYGAPWVNWLVMAFLLLVLVLLWFDEGTRVALYVAPVWFGLLAAAYQFVRRKRATVEQDDTEHIKDHHL</sequence>
<dbReference type="Proteomes" id="UP000625210">
    <property type="component" value="Unassembled WGS sequence"/>
</dbReference>
<keyword evidence="7 8" id="KW-0472">Membrane</keyword>
<dbReference type="InterPro" id="IPR004841">
    <property type="entry name" value="AA-permease/SLC12A_dom"/>
</dbReference>